<accession>A0ABW2QEL3</accession>
<dbReference type="Pfam" id="PF26002">
    <property type="entry name" value="Beta-barrel_AprE"/>
    <property type="match status" value="1"/>
</dbReference>
<keyword evidence="10" id="KW-0175">Coiled coil</keyword>
<proteinExistence type="inferred from homology"/>
<feature type="coiled-coil region" evidence="10">
    <location>
        <begin position="159"/>
        <end position="239"/>
    </location>
</feature>
<evidence type="ECO:0000256" key="8">
    <source>
        <dbReference type="ARBA" id="ARBA00023136"/>
    </source>
</evidence>
<keyword evidence="13" id="KW-1185">Reference proteome</keyword>
<keyword evidence="7 9" id="KW-1133">Transmembrane helix</keyword>
<dbReference type="PANTHER" id="PTHR30386:SF26">
    <property type="entry name" value="TRANSPORT PROTEIN COMB"/>
    <property type="match status" value="1"/>
</dbReference>
<reference evidence="13" key="1">
    <citation type="journal article" date="2019" name="Int. J. Syst. Evol. Microbiol.">
        <title>The Global Catalogue of Microorganisms (GCM) 10K type strain sequencing project: providing services to taxonomists for standard genome sequencing and annotation.</title>
        <authorList>
            <consortium name="The Broad Institute Genomics Platform"/>
            <consortium name="The Broad Institute Genome Sequencing Center for Infectious Disease"/>
            <person name="Wu L."/>
            <person name="Ma J."/>
        </authorList>
    </citation>
    <scope>NUCLEOTIDE SEQUENCE [LARGE SCALE GENOMIC DNA]</scope>
    <source>
        <strain evidence="13">CGMCC 1.12371</strain>
    </source>
</reference>
<evidence type="ECO:0000256" key="10">
    <source>
        <dbReference type="SAM" id="Coils"/>
    </source>
</evidence>
<evidence type="ECO:0000256" key="4">
    <source>
        <dbReference type="ARBA" id="ARBA00022475"/>
    </source>
</evidence>
<dbReference type="Proteomes" id="UP001596501">
    <property type="component" value="Unassembled WGS sequence"/>
</dbReference>
<evidence type="ECO:0000259" key="11">
    <source>
        <dbReference type="Pfam" id="PF26002"/>
    </source>
</evidence>
<dbReference type="Gene3D" id="1.10.287.470">
    <property type="entry name" value="Helix hairpin bin"/>
    <property type="match status" value="1"/>
</dbReference>
<dbReference type="Gene3D" id="2.40.50.100">
    <property type="match status" value="1"/>
</dbReference>
<dbReference type="SUPFAM" id="SSF56954">
    <property type="entry name" value="Outer membrane efflux proteins (OEP)"/>
    <property type="match status" value="1"/>
</dbReference>
<comment type="caution">
    <text evidence="12">The sequence shown here is derived from an EMBL/GenBank/DDBJ whole genome shotgun (WGS) entry which is preliminary data.</text>
</comment>
<dbReference type="InterPro" id="IPR058982">
    <property type="entry name" value="Beta-barrel_AprE"/>
</dbReference>
<evidence type="ECO:0000256" key="2">
    <source>
        <dbReference type="ARBA" id="ARBA00009477"/>
    </source>
</evidence>
<dbReference type="Gene3D" id="2.40.30.170">
    <property type="match status" value="1"/>
</dbReference>
<dbReference type="NCBIfam" id="TIGR01843">
    <property type="entry name" value="type_I_hlyD"/>
    <property type="match status" value="1"/>
</dbReference>
<sequence>MNPKLKLPKQGRRRRLAHLLSPGESVFPRTSVVVWLTLLMVLALGTWAYFGRLDEVTVGSGKVVPSSREQVVQSLEGGILDEIRVREGDEVRTGQVLARLDKTRIESNVGESAAKLQAALATAARLQAEVGGTPLVFPLSVAKDTALVRAETALYQSRQSSLRESVKGLEETLELIQRELKLTESLVAQGAASGVEVLRLRRQFSDLRAKINDTKSQYLVKAREELARANAEVETQTSVTRGRTDALSRTVILSPVKGIVKNVEVTTVGGVIPPNGKLMEIVPVDDQLLVEARISPRDVAFIYPGQRAVVKVTAYDYAIYGGLEGRVVNISPDTIQDEVKRDQFYYRVYVRTTQDHLKNAEGRRFPIAPGMVATADIHTGSKTVWEYLVKPLNRAKEALRER</sequence>
<dbReference type="EMBL" id="JBHTCA010000002">
    <property type="protein sequence ID" value="MFC7407898.1"/>
    <property type="molecule type" value="Genomic_DNA"/>
</dbReference>
<keyword evidence="3 9" id="KW-0813">Transport</keyword>
<name>A0ABW2QEL3_9BURK</name>
<dbReference type="PRINTS" id="PR01490">
    <property type="entry name" value="RTXTOXIND"/>
</dbReference>
<evidence type="ECO:0000313" key="13">
    <source>
        <dbReference type="Proteomes" id="UP001596501"/>
    </source>
</evidence>
<dbReference type="PANTHER" id="PTHR30386">
    <property type="entry name" value="MEMBRANE FUSION SUBUNIT OF EMRAB-TOLC MULTIDRUG EFFLUX PUMP"/>
    <property type="match status" value="1"/>
</dbReference>
<evidence type="ECO:0000256" key="1">
    <source>
        <dbReference type="ARBA" id="ARBA00004377"/>
    </source>
</evidence>
<dbReference type="InterPro" id="IPR010129">
    <property type="entry name" value="T1SS_HlyD"/>
</dbReference>
<dbReference type="InterPro" id="IPR006144">
    <property type="entry name" value="Secretion_HlyD_CS"/>
</dbReference>
<evidence type="ECO:0000256" key="6">
    <source>
        <dbReference type="ARBA" id="ARBA00022692"/>
    </source>
</evidence>
<keyword evidence="4 9" id="KW-1003">Cell membrane</keyword>
<comment type="subcellular location">
    <subcellularLocation>
        <location evidence="1 9">Cell inner membrane</location>
        <topology evidence="1 9">Single-pass membrane protein</topology>
    </subcellularLocation>
</comment>
<organism evidence="12 13">
    <name type="scientific">Hydrogenophaga atypica</name>
    <dbReference type="NCBI Taxonomy" id="249409"/>
    <lineage>
        <taxon>Bacteria</taxon>
        <taxon>Pseudomonadati</taxon>
        <taxon>Pseudomonadota</taxon>
        <taxon>Betaproteobacteria</taxon>
        <taxon>Burkholderiales</taxon>
        <taxon>Comamonadaceae</taxon>
        <taxon>Hydrogenophaga</taxon>
    </lineage>
</organism>
<evidence type="ECO:0000313" key="12">
    <source>
        <dbReference type="EMBL" id="MFC7407898.1"/>
    </source>
</evidence>
<dbReference type="SUPFAM" id="SSF111369">
    <property type="entry name" value="HlyD-like secretion proteins"/>
    <property type="match status" value="1"/>
</dbReference>
<keyword evidence="8 9" id="KW-0472">Membrane</keyword>
<evidence type="ECO:0000256" key="7">
    <source>
        <dbReference type="ARBA" id="ARBA00022989"/>
    </source>
</evidence>
<protein>
    <recommendedName>
        <fullName evidence="9">Membrane fusion protein (MFP) family protein</fullName>
    </recommendedName>
</protein>
<evidence type="ECO:0000256" key="5">
    <source>
        <dbReference type="ARBA" id="ARBA00022519"/>
    </source>
</evidence>
<keyword evidence="5 9" id="KW-0997">Cell inner membrane</keyword>
<gene>
    <name evidence="12" type="ORF">ACFQPB_03425</name>
</gene>
<keyword evidence="6 9" id="KW-0812">Transmembrane</keyword>
<dbReference type="PROSITE" id="PS00543">
    <property type="entry name" value="HLYD_FAMILY"/>
    <property type="match status" value="1"/>
</dbReference>
<evidence type="ECO:0000256" key="9">
    <source>
        <dbReference type="RuleBase" id="RU365093"/>
    </source>
</evidence>
<evidence type="ECO:0000256" key="3">
    <source>
        <dbReference type="ARBA" id="ARBA00022448"/>
    </source>
</evidence>
<feature type="domain" description="AprE-like beta-barrel" evidence="11">
    <location>
        <begin position="288"/>
        <end position="380"/>
    </location>
</feature>
<feature type="transmembrane region" description="Helical" evidence="9">
    <location>
        <begin position="32"/>
        <end position="50"/>
    </location>
</feature>
<dbReference type="InterPro" id="IPR050739">
    <property type="entry name" value="MFP"/>
</dbReference>
<comment type="similarity">
    <text evidence="2 9">Belongs to the membrane fusion protein (MFP) (TC 8.A.1) family.</text>
</comment>
<dbReference type="RefSeq" id="WP_382219777.1">
    <property type="nucleotide sequence ID" value="NZ_JBHTCA010000002.1"/>
</dbReference>